<dbReference type="GO" id="GO:0006508">
    <property type="term" value="P:proteolysis"/>
    <property type="evidence" value="ECO:0007669"/>
    <property type="project" value="UniProtKB-KW"/>
</dbReference>
<dbReference type="AlphaFoldDB" id="A0A934IA31"/>
<feature type="active site" description="Charge relay system" evidence="7 8">
    <location>
        <position position="279"/>
    </location>
</feature>
<evidence type="ECO:0000256" key="7">
    <source>
        <dbReference type="PIRSR" id="PIRSR615500-1"/>
    </source>
</evidence>
<feature type="region of interest" description="Disordered" evidence="10">
    <location>
        <begin position="1084"/>
        <end position="1124"/>
    </location>
</feature>
<feature type="active site" description="Charge relay system" evidence="7 8">
    <location>
        <position position="627"/>
    </location>
</feature>
<evidence type="ECO:0000259" key="13">
    <source>
        <dbReference type="Pfam" id="PF02225"/>
    </source>
</evidence>
<dbReference type="InterPro" id="IPR034213">
    <property type="entry name" value="S8_Vpr-like"/>
</dbReference>
<evidence type="ECO:0000256" key="5">
    <source>
        <dbReference type="ARBA" id="ARBA00022801"/>
    </source>
</evidence>
<dbReference type="PANTHER" id="PTHR43806">
    <property type="entry name" value="PEPTIDASE S8"/>
    <property type="match status" value="1"/>
</dbReference>
<keyword evidence="4 11" id="KW-0732">Signal</keyword>
<keyword evidence="15" id="KW-1185">Reference proteome</keyword>
<dbReference type="Pfam" id="PF02225">
    <property type="entry name" value="PA"/>
    <property type="match status" value="1"/>
</dbReference>
<evidence type="ECO:0000256" key="4">
    <source>
        <dbReference type="ARBA" id="ARBA00022729"/>
    </source>
</evidence>
<feature type="active site" description="Charge relay system" evidence="7 8">
    <location>
        <position position="202"/>
    </location>
</feature>
<evidence type="ECO:0000256" key="6">
    <source>
        <dbReference type="ARBA" id="ARBA00022825"/>
    </source>
</evidence>
<comment type="caution">
    <text evidence="14">The sequence shown here is derived from an EMBL/GenBank/DDBJ whole genome shotgun (WGS) entry which is preliminary data.</text>
</comment>
<dbReference type="InterPro" id="IPR023828">
    <property type="entry name" value="Peptidase_S8_Ser-AS"/>
</dbReference>
<feature type="chain" id="PRO_5037113211" evidence="11">
    <location>
        <begin position="31"/>
        <end position="1189"/>
    </location>
</feature>
<dbReference type="GO" id="GO:0004252">
    <property type="term" value="F:serine-type endopeptidase activity"/>
    <property type="evidence" value="ECO:0007669"/>
    <property type="project" value="UniProtKB-UniRule"/>
</dbReference>
<dbReference type="Gene3D" id="3.40.50.200">
    <property type="entry name" value="Peptidase S8/S53 domain"/>
    <property type="match status" value="2"/>
</dbReference>
<dbReference type="InterPro" id="IPR015500">
    <property type="entry name" value="Peptidase_S8_subtilisin-rel"/>
</dbReference>
<dbReference type="Pfam" id="PF00082">
    <property type="entry name" value="Peptidase_S8"/>
    <property type="match status" value="1"/>
</dbReference>
<dbReference type="InterPro" id="IPR000209">
    <property type="entry name" value="Peptidase_S8/S53_dom"/>
</dbReference>
<dbReference type="InterPro" id="IPR036852">
    <property type="entry name" value="Peptidase_S8/S53_dom_sf"/>
</dbReference>
<feature type="compositionally biased region" description="Polar residues" evidence="10">
    <location>
        <begin position="82"/>
        <end position="93"/>
    </location>
</feature>
<protein>
    <submittedName>
        <fullName evidence="14">S8 family serine peptidase</fullName>
    </submittedName>
</protein>
<evidence type="ECO:0000256" key="11">
    <source>
        <dbReference type="SAM" id="SignalP"/>
    </source>
</evidence>
<dbReference type="InterPro" id="IPR003137">
    <property type="entry name" value="PA_domain"/>
</dbReference>
<sequence length="1189" mass="121512">MRSRKTMRTTAVLSATLAAALAASGLPAVAEPADDEVTGFEIDAAPDRSAVLSPRIADLEGRVSVFVQTSGESALDADQKAKATQRSQSQGQSDAGIERAAEIADTAATIEDTVLADDPQAEVLYVSEYSVPGVALAADADAIRDLADETDVVRISLIVPRSIPEPQAADPQNANSADLVQTIDTWTQTGQTGDGVTVAVIDTGVDYTHAGFGGPGTAEAYAAAVASTDAPQEGWYDPEKYLGGYDFAGPTYNADPRSPAYDPVPAPDANPVDGEGGGHGSHVAGTTLGYGIDTEGETFEGDYTTLTRGDLDAFDLGPGAAPDAGLYALKVFGDAGGSTDLTGAAIDWVGRSIAEGNPIDIINLSLGSDYGVVDDPDNAKIAALMDHGVLPVIAAGNAGDLTDVGGSPGNTGRSLAVAATSNGHSLLDAMVVTAPGDLAAGSPYPGQYSVNYSGDFAVSGTVAAPVAPDNLEGCQPFDEEDAALLSGKIAWLEWDDDNIVCGSGTRFANAAAAGATGVILTSELDAFESGIAGSTTIPGLQITGTATAALTDAAHDGTLQVELRSDLKGASEQFDGALVDTPAGFTSRGVHGSYDDIVKPDVAAPGVSIISVDSGTGTGKDASSGTSMASPLVAGIAALVAQARPDWTPDDIKAAVMNTATHDVTVEGDDATPYGPLRVGTGRVDAFQAVTTAVTVRTLDAGGLVTASFGVVEVGAEAVTAQRTLQVTNHGDQPVDYTLAYLPRTTVPGVEYTLDTESVSLAPWGTAEVTVTMTIADPAALRRTIDPTMETVQDGLVREFVAAASGVVELTPTSGESSRLRVAVFSAPEPVSDMSAAGEVRFADAKATTAPLVLQGRSVLQGEGAEGYMSLFAPFQLGIEDPAEEFPEGSARQTLTGLDVRYAGAASTAPQLADPSQGVLAFGIAMEGDTATLGVAGYPVVSIDVDGDGETDFETYVTRLTDIDVSAAATVDAEGTVVDLQTVNVQPGGRDANVFDTSTVVLPVSLAALGYTADSTETTISYSVHTESYYAPGAVEDPSDVVVDQTDAATFDVFEPTVWFGGGIPTTTGTVVFQDTPGTLTVNRTVPSSGQVVAPQGGAETAKHGKGRGKGKGKGPKPGQPPAAPVEVADVLLLHLHNASGDRTEVVPVTQTAATPTPAPTDPPKPCIPRPPWWWWPFLDMQSGKFCPR</sequence>
<name>A0A934IA31_9MICO</name>
<organism evidence="14 15">
    <name type="scientific">Sanguibacter suaedae</name>
    <dbReference type="NCBI Taxonomy" id="2795737"/>
    <lineage>
        <taxon>Bacteria</taxon>
        <taxon>Bacillati</taxon>
        <taxon>Actinomycetota</taxon>
        <taxon>Actinomycetes</taxon>
        <taxon>Micrococcales</taxon>
        <taxon>Sanguibacteraceae</taxon>
        <taxon>Sanguibacter</taxon>
    </lineage>
</organism>
<feature type="domain" description="PA" evidence="13">
    <location>
        <begin position="462"/>
        <end position="549"/>
    </location>
</feature>
<evidence type="ECO:0000313" key="14">
    <source>
        <dbReference type="EMBL" id="MBI9114965.1"/>
    </source>
</evidence>
<dbReference type="PRINTS" id="PR00723">
    <property type="entry name" value="SUBTILISIN"/>
</dbReference>
<dbReference type="InterPro" id="IPR050131">
    <property type="entry name" value="Peptidase_S8_subtilisin-like"/>
</dbReference>
<evidence type="ECO:0000256" key="2">
    <source>
        <dbReference type="ARBA" id="ARBA00022512"/>
    </source>
</evidence>
<feature type="region of interest" description="Disordered" evidence="10">
    <location>
        <begin position="74"/>
        <end position="97"/>
    </location>
</feature>
<feature type="compositionally biased region" description="Basic residues" evidence="10">
    <location>
        <begin position="1104"/>
        <end position="1115"/>
    </location>
</feature>
<proteinExistence type="inferred from homology"/>
<dbReference type="SUPFAM" id="SSF52743">
    <property type="entry name" value="Subtilisin-like"/>
    <property type="match status" value="1"/>
</dbReference>
<dbReference type="PROSITE" id="PS51892">
    <property type="entry name" value="SUBTILASE"/>
    <property type="match status" value="1"/>
</dbReference>
<accession>A0A934IA31</accession>
<dbReference type="Proteomes" id="UP000602087">
    <property type="component" value="Unassembled WGS sequence"/>
</dbReference>
<keyword evidence="5 8" id="KW-0378">Hydrolase</keyword>
<feature type="signal peptide" evidence="11">
    <location>
        <begin position="1"/>
        <end position="30"/>
    </location>
</feature>
<keyword evidence="2" id="KW-0134">Cell wall</keyword>
<evidence type="ECO:0000259" key="12">
    <source>
        <dbReference type="Pfam" id="PF00082"/>
    </source>
</evidence>
<evidence type="ECO:0000256" key="8">
    <source>
        <dbReference type="PROSITE-ProRule" id="PRU01240"/>
    </source>
</evidence>
<dbReference type="RefSeq" id="WP_198733527.1">
    <property type="nucleotide sequence ID" value="NZ_JAEINH010000005.1"/>
</dbReference>
<keyword evidence="2" id="KW-0964">Secreted</keyword>
<evidence type="ECO:0000256" key="9">
    <source>
        <dbReference type="RuleBase" id="RU003355"/>
    </source>
</evidence>
<dbReference type="PANTHER" id="PTHR43806:SF11">
    <property type="entry name" value="CEREVISIN-RELATED"/>
    <property type="match status" value="1"/>
</dbReference>
<evidence type="ECO:0000313" key="15">
    <source>
        <dbReference type="Proteomes" id="UP000602087"/>
    </source>
</evidence>
<keyword evidence="3 8" id="KW-0645">Protease</keyword>
<dbReference type="PROSITE" id="PS00138">
    <property type="entry name" value="SUBTILASE_SER"/>
    <property type="match status" value="1"/>
</dbReference>
<evidence type="ECO:0000256" key="3">
    <source>
        <dbReference type="ARBA" id="ARBA00022670"/>
    </source>
</evidence>
<dbReference type="EMBL" id="JAEINH010000005">
    <property type="protein sequence ID" value="MBI9114965.1"/>
    <property type="molecule type" value="Genomic_DNA"/>
</dbReference>
<dbReference type="PROSITE" id="PS00136">
    <property type="entry name" value="SUBTILASE_ASP"/>
    <property type="match status" value="1"/>
</dbReference>
<evidence type="ECO:0000256" key="10">
    <source>
        <dbReference type="SAM" id="MobiDB-lite"/>
    </source>
</evidence>
<dbReference type="InterPro" id="IPR023827">
    <property type="entry name" value="Peptidase_S8_Asp-AS"/>
</dbReference>
<gene>
    <name evidence="14" type="ORF">JAV76_08070</name>
</gene>
<dbReference type="GO" id="GO:0005975">
    <property type="term" value="P:carbohydrate metabolic process"/>
    <property type="evidence" value="ECO:0007669"/>
    <property type="project" value="UniProtKB-ARBA"/>
</dbReference>
<evidence type="ECO:0000256" key="1">
    <source>
        <dbReference type="ARBA" id="ARBA00011073"/>
    </source>
</evidence>
<feature type="domain" description="Peptidase S8/S53" evidence="12">
    <location>
        <begin position="193"/>
        <end position="663"/>
    </location>
</feature>
<dbReference type="CDD" id="cd07474">
    <property type="entry name" value="Peptidases_S8_subtilisin_Vpr-like"/>
    <property type="match status" value="1"/>
</dbReference>
<dbReference type="InterPro" id="IPR013783">
    <property type="entry name" value="Ig-like_fold"/>
</dbReference>
<keyword evidence="6 8" id="KW-0720">Serine protease</keyword>
<dbReference type="Gene3D" id="2.60.40.10">
    <property type="entry name" value="Immunoglobulins"/>
    <property type="match status" value="1"/>
</dbReference>
<comment type="similarity">
    <text evidence="1 8 9">Belongs to the peptidase S8 family.</text>
</comment>
<reference evidence="14" key="1">
    <citation type="submission" date="2020-12" db="EMBL/GenBank/DDBJ databases">
        <title>Sanguibacter suaedae sp. nov., isolated from Suaeda aralocaspica.</title>
        <authorList>
            <person name="Ma Q."/>
        </authorList>
    </citation>
    <scope>NUCLEOTIDE SEQUENCE</scope>
    <source>
        <strain evidence="14">YZGR15</strain>
    </source>
</reference>